<evidence type="ECO:0000313" key="1">
    <source>
        <dbReference type="EMBL" id="CAI9937205.1"/>
    </source>
</evidence>
<dbReference type="EMBL" id="CAXDID020000087">
    <property type="protein sequence ID" value="CAL6020853.1"/>
    <property type="molecule type" value="Genomic_DNA"/>
</dbReference>
<accession>A0AA86PK15</accession>
<comment type="caution">
    <text evidence="1">The sequence shown here is derived from an EMBL/GenBank/DDBJ whole genome shotgun (WGS) entry which is preliminary data.</text>
</comment>
<sequence>MDCFGQNKIIENNQCQASEIGAKFDIDKCVCDESMGYTGLNANQCDNCWGSSKIVSNGQCNSCQSDNIFLVDSCMCDEQNGYVSADPTKCTLCYSSEQILQMGYVKLAPASIETQYGMQPVKNVCASQSSRTQQVCASKTAKTKLQSLQSLFRQHYQC</sequence>
<dbReference type="AlphaFoldDB" id="A0AA86PK15"/>
<protein>
    <submittedName>
        <fullName evidence="2">Hypothetical_protein</fullName>
    </submittedName>
</protein>
<evidence type="ECO:0000313" key="2">
    <source>
        <dbReference type="EMBL" id="CAL6020853.1"/>
    </source>
</evidence>
<keyword evidence="3" id="KW-1185">Reference proteome</keyword>
<reference evidence="2 3" key="2">
    <citation type="submission" date="2024-07" db="EMBL/GenBank/DDBJ databases">
        <authorList>
            <person name="Akdeniz Z."/>
        </authorList>
    </citation>
    <scope>NUCLEOTIDE SEQUENCE [LARGE SCALE GENOMIC DNA]</scope>
</reference>
<evidence type="ECO:0000313" key="3">
    <source>
        <dbReference type="Proteomes" id="UP001642409"/>
    </source>
</evidence>
<reference evidence="1" key="1">
    <citation type="submission" date="2023-06" db="EMBL/GenBank/DDBJ databases">
        <authorList>
            <person name="Kurt Z."/>
        </authorList>
    </citation>
    <scope>NUCLEOTIDE SEQUENCE</scope>
</reference>
<dbReference type="EMBL" id="CATOUU010000644">
    <property type="protein sequence ID" value="CAI9937205.1"/>
    <property type="molecule type" value="Genomic_DNA"/>
</dbReference>
<organism evidence="1">
    <name type="scientific">Hexamita inflata</name>
    <dbReference type="NCBI Taxonomy" id="28002"/>
    <lineage>
        <taxon>Eukaryota</taxon>
        <taxon>Metamonada</taxon>
        <taxon>Diplomonadida</taxon>
        <taxon>Hexamitidae</taxon>
        <taxon>Hexamitinae</taxon>
        <taxon>Hexamita</taxon>
    </lineage>
</organism>
<gene>
    <name evidence="1" type="ORF">HINF_LOCUS24850</name>
    <name evidence="2" type="ORF">HINF_LOCUS27874</name>
</gene>
<dbReference type="Proteomes" id="UP001642409">
    <property type="component" value="Unassembled WGS sequence"/>
</dbReference>
<name>A0AA86PK15_9EUKA</name>
<proteinExistence type="predicted"/>